<accession>A0ABV5IK99</accession>
<dbReference type="EMBL" id="JBHMEI010000020">
    <property type="protein sequence ID" value="MFB9204832.1"/>
    <property type="molecule type" value="Genomic_DNA"/>
</dbReference>
<evidence type="ECO:0000313" key="2">
    <source>
        <dbReference type="EMBL" id="MFB9204832.1"/>
    </source>
</evidence>
<name>A0ABV5IK99_9ACTN</name>
<protein>
    <submittedName>
        <fullName evidence="2">Uncharacterized protein</fullName>
    </submittedName>
</protein>
<gene>
    <name evidence="2" type="ORF">ACFFV7_26805</name>
</gene>
<sequence>MRSITLMAAATLASAPAGPAAFAEVASGQDDDTSWQKLTSFRVSPDAPHQNDVIRILIHCPTQANHAVVGSTAFPIKGSWRMFREVGVGLGGLGFGKRGVVISRFAPPGEHEVRMKCVQVRADMLTGLRTVKVLSRSAVSLVVRPLRVGQFF</sequence>
<keyword evidence="1" id="KW-0732">Signal</keyword>
<dbReference type="RefSeq" id="WP_189650357.1">
    <property type="nucleotide sequence ID" value="NZ_BMRC01000013.1"/>
</dbReference>
<evidence type="ECO:0000256" key="1">
    <source>
        <dbReference type="SAM" id="SignalP"/>
    </source>
</evidence>
<evidence type="ECO:0000313" key="3">
    <source>
        <dbReference type="Proteomes" id="UP001589647"/>
    </source>
</evidence>
<comment type="caution">
    <text evidence="2">The sequence shown here is derived from an EMBL/GenBank/DDBJ whole genome shotgun (WGS) entry which is preliminary data.</text>
</comment>
<feature type="chain" id="PRO_5045140146" evidence="1">
    <location>
        <begin position="24"/>
        <end position="152"/>
    </location>
</feature>
<dbReference type="Proteomes" id="UP001589647">
    <property type="component" value="Unassembled WGS sequence"/>
</dbReference>
<keyword evidence="3" id="KW-1185">Reference proteome</keyword>
<proteinExistence type="predicted"/>
<reference evidence="2 3" key="1">
    <citation type="submission" date="2024-09" db="EMBL/GenBank/DDBJ databases">
        <authorList>
            <person name="Sun Q."/>
            <person name="Mori K."/>
        </authorList>
    </citation>
    <scope>NUCLEOTIDE SEQUENCE [LARGE SCALE GENOMIC DNA]</scope>
    <source>
        <strain evidence="2 3">CCM 3426</strain>
    </source>
</reference>
<organism evidence="2 3">
    <name type="scientific">Nonomuraea spiralis</name>
    <dbReference type="NCBI Taxonomy" id="46182"/>
    <lineage>
        <taxon>Bacteria</taxon>
        <taxon>Bacillati</taxon>
        <taxon>Actinomycetota</taxon>
        <taxon>Actinomycetes</taxon>
        <taxon>Streptosporangiales</taxon>
        <taxon>Streptosporangiaceae</taxon>
        <taxon>Nonomuraea</taxon>
    </lineage>
</organism>
<feature type="signal peptide" evidence="1">
    <location>
        <begin position="1"/>
        <end position="23"/>
    </location>
</feature>